<evidence type="ECO:0000256" key="4">
    <source>
        <dbReference type="PROSITE-ProRule" id="PRU00024"/>
    </source>
</evidence>
<dbReference type="Pfam" id="PF06203">
    <property type="entry name" value="CCT"/>
    <property type="match status" value="1"/>
</dbReference>
<dbReference type="PANTHER" id="PTHR31717:SF130">
    <property type="entry name" value="OS06G0103000 PROTEIN"/>
    <property type="match status" value="1"/>
</dbReference>
<organism evidence="9 10">
    <name type="scientific">Panicum virgatum</name>
    <name type="common">Blackwell switchgrass</name>
    <dbReference type="NCBI Taxonomy" id="38727"/>
    <lineage>
        <taxon>Eukaryota</taxon>
        <taxon>Viridiplantae</taxon>
        <taxon>Streptophyta</taxon>
        <taxon>Embryophyta</taxon>
        <taxon>Tracheophyta</taxon>
        <taxon>Spermatophyta</taxon>
        <taxon>Magnoliopsida</taxon>
        <taxon>Liliopsida</taxon>
        <taxon>Poales</taxon>
        <taxon>Poaceae</taxon>
        <taxon>PACMAD clade</taxon>
        <taxon>Panicoideae</taxon>
        <taxon>Panicodae</taxon>
        <taxon>Paniceae</taxon>
        <taxon>Panicinae</taxon>
        <taxon>Panicum</taxon>
        <taxon>Panicum sect. Hiantes</taxon>
    </lineage>
</organism>
<sequence length="438" mass="47085">MGDDDVPCACCSTLRALLHCAQHGARLCLPCDVRVHVAAPAHRRAPLCDACHAAPAAARCADHQALLCAPCARAAGCDADRHARRAARAYTGIPDPAELARILYCDGDCDTAAPPPPEWVPDLVNVELLPDYLPASSRSWRDGNITSRPDTSELLPGSLDQTGGAFFDGQMIGSSLPSLLPTTGDGDDHGDELLMQQDWPNLDDDDDFNFIAAHDSNLTNSFNLMGCREGAYLEPQASPSSLGYDHPLIASCSEPIIASTDAVLESMASNNAAYHHQPQQQFSSVPTANNSTNVAAGSTFYGSGMPAMLPRDESFPSSQFGFEVKPPPVPAVVSSPTTEAAALLAPEQPPSGQDMEARTKQLEKRQEAKQRYKDKKKNRKFGKQIMYVSRKVRADTRNRVKGRFAKACSGSGHGDDQSTQHGDDDEQPADSCLFLPQQ</sequence>
<evidence type="ECO:0000259" key="7">
    <source>
        <dbReference type="PROSITE" id="PS50119"/>
    </source>
</evidence>
<feature type="region of interest" description="Disordered" evidence="6">
    <location>
        <begin position="344"/>
        <end position="380"/>
    </location>
</feature>
<feature type="domain" description="B box-type" evidence="7">
    <location>
        <begin position="3"/>
        <end position="47"/>
    </location>
</feature>
<feature type="domain" description="CCT" evidence="8">
    <location>
        <begin position="365"/>
        <end position="407"/>
    </location>
</feature>
<gene>
    <name evidence="9" type="ORF">PVAP13_1NG007200</name>
</gene>
<keyword evidence="4" id="KW-0862">Zinc</keyword>
<evidence type="ECO:0000256" key="1">
    <source>
        <dbReference type="ARBA" id="ARBA00004123"/>
    </source>
</evidence>
<evidence type="ECO:0000313" key="9">
    <source>
        <dbReference type="EMBL" id="KAG2647966.1"/>
    </source>
</evidence>
<comment type="caution">
    <text evidence="9">The sequence shown here is derived from an EMBL/GenBank/DDBJ whole genome shotgun (WGS) entry which is preliminary data.</text>
</comment>
<evidence type="ECO:0000313" key="10">
    <source>
        <dbReference type="Proteomes" id="UP000823388"/>
    </source>
</evidence>
<dbReference type="GO" id="GO:0005634">
    <property type="term" value="C:nucleus"/>
    <property type="evidence" value="ECO:0007669"/>
    <property type="project" value="UniProtKB-SubCell"/>
</dbReference>
<evidence type="ECO:0000259" key="8">
    <source>
        <dbReference type="PROSITE" id="PS51017"/>
    </source>
</evidence>
<dbReference type="GO" id="GO:0006355">
    <property type="term" value="P:regulation of DNA-templated transcription"/>
    <property type="evidence" value="ECO:0007669"/>
    <property type="project" value="UniProtKB-ARBA"/>
</dbReference>
<dbReference type="EMBL" id="CM029038">
    <property type="protein sequence ID" value="KAG2647966.1"/>
    <property type="molecule type" value="Genomic_DNA"/>
</dbReference>
<accession>A0A8T0WQC0</accession>
<proteinExistence type="predicted"/>
<name>A0A8T0WQC0_PANVG</name>
<dbReference type="AlphaFoldDB" id="A0A8T0WQC0"/>
<keyword evidence="4" id="KW-0863">Zinc-finger</keyword>
<feature type="compositionally biased region" description="Basic and acidic residues" evidence="6">
    <location>
        <begin position="355"/>
        <end position="371"/>
    </location>
</feature>
<keyword evidence="2" id="KW-0677">Repeat</keyword>
<dbReference type="PROSITE" id="PS51017">
    <property type="entry name" value="CCT"/>
    <property type="match status" value="1"/>
</dbReference>
<evidence type="ECO:0000256" key="3">
    <source>
        <dbReference type="ARBA" id="ARBA00023242"/>
    </source>
</evidence>
<feature type="compositionally biased region" description="Basic and acidic residues" evidence="6">
    <location>
        <begin position="413"/>
        <end position="422"/>
    </location>
</feature>
<feature type="region of interest" description="Disordered" evidence="6">
    <location>
        <begin position="403"/>
        <end position="438"/>
    </location>
</feature>
<evidence type="ECO:0008006" key="11">
    <source>
        <dbReference type="Google" id="ProtNLM"/>
    </source>
</evidence>
<dbReference type="Proteomes" id="UP000823388">
    <property type="component" value="Chromosome 1N"/>
</dbReference>
<keyword evidence="4" id="KW-0479">Metal-binding</keyword>
<keyword evidence="3 5" id="KW-0539">Nucleus</keyword>
<keyword evidence="10" id="KW-1185">Reference proteome</keyword>
<comment type="subcellular location">
    <subcellularLocation>
        <location evidence="1 5">Nucleus</location>
    </subcellularLocation>
</comment>
<protein>
    <recommendedName>
        <fullName evidence="11">CCT domain-containing protein</fullName>
    </recommendedName>
</protein>
<dbReference type="PROSITE" id="PS50119">
    <property type="entry name" value="ZF_BBOX"/>
    <property type="match status" value="1"/>
</dbReference>
<dbReference type="InterPro" id="IPR000315">
    <property type="entry name" value="Znf_B-box"/>
</dbReference>
<evidence type="ECO:0000256" key="6">
    <source>
        <dbReference type="SAM" id="MobiDB-lite"/>
    </source>
</evidence>
<dbReference type="PANTHER" id="PTHR31717">
    <property type="entry name" value="ZINC FINGER PROTEIN CONSTANS-LIKE 10"/>
    <property type="match status" value="1"/>
</dbReference>
<dbReference type="GO" id="GO:0008270">
    <property type="term" value="F:zinc ion binding"/>
    <property type="evidence" value="ECO:0007669"/>
    <property type="project" value="UniProtKB-KW"/>
</dbReference>
<dbReference type="InterPro" id="IPR010402">
    <property type="entry name" value="CCT_domain"/>
</dbReference>
<reference evidence="9" key="1">
    <citation type="submission" date="2020-05" db="EMBL/GenBank/DDBJ databases">
        <title>WGS assembly of Panicum virgatum.</title>
        <authorList>
            <person name="Lovell J.T."/>
            <person name="Jenkins J."/>
            <person name="Shu S."/>
            <person name="Juenger T.E."/>
            <person name="Schmutz J."/>
        </authorList>
    </citation>
    <scope>NUCLEOTIDE SEQUENCE</scope>
    <source>
        <strain evidence="9">AP13</strain>
    </source>
</reference>
<evidence type="ECO:0000256" key="2">
    <source>
        <dbReference type="ARBA" id="ARBA00022737"/>
    </source>
</evidence>
<evidence type="ECO:0000256" key="5">
    <source>
        <dbReference type="PROSITE-ProRule" id="PRU00357"/>
    </source>
</evidence>